<reference evidence="1" key="1">
    <citation type="submission" date="2016-10" db="EMBL/GenBank/DDBJ databases">
        <authorList>
            <person name="de Groot N.N."/>
        </authorList>
    </citation>
    <scope>NUCLEOTIDE SEQUENCE</scope>
</reference>
<evidence type="ECO:0000313" key="1">
    <source>
        <dbReference type="EMBL" id="SFV51331.1"/>
    </source>
</evidence>
<name>A0A1W1BCL1_9ZZZZ</name>
<dbReference type="SUPFAM" id="SSF103196">
    <property type="entry name" value="Roadblock/LC7 domain"/>
    <property type="match status" value="1"/>
</dbReference>
<sequence>MDMNNIEDALDKIMSIKGAIAAAVTDWDSGMTLGSRAIGKFDIEMAAAGNAEVVKAKMMTIRRVEAKEDIKDILITLTDEMHIISMVKEQPELFLYVALNSEHANLALARNTMQSIANS</sequence>
<accession>A0A1W1BCL1</accession>
<evidence type="ECO:0008006" key="2">
    <source>
        <dbReference type="Google" id="ProtNLM"/>
    </source>
</evidence>
<gene>
    <name evidence="1" type="ORF">MNB_SV-9-203</name>
</gene>
<protein>
    <recommendedName>
        <fullName evidence="2">Roadblock/LAMTOR2 domain-containing protein</fullName>
    </recommendedName>
</protein>
<dbReference type="EMBL" id="FPHG01000009">
    <property type="protein sequence ID" value="SFV51331.1"/>
    <property type="molecule type" value="Genomic_DNA"/>
</dbReference>
<dbReference type="AlphaFoldDB" id="A0A1W1BCL1"/>
<proteinExistence type="predicted"/>
<organism evidence="1">
    <name type="scientific">hydrothermal vent metagenome</name>
    <dbReference type="NCBI Taxonomy" id="652676"/>
    <lineage>
        <taxon>unclassified sequences</taxon>
        <taxon>metagenomes</taxon>
        <taxon>ecological metagenomes</taxon>
    </lineage>
</organism>